<sequence>MANADTKIPKVKQTCEILIQTHKNETVTRFEVLTKLMDVQILIGKDLIKALSLDIFGLPYKYANEKMFQPDLTEKKQKLIEETNTCHYWVVLPRFLLCNYSIQ</sequence>
<accession>A0A1R1YDR4</accession>
<reference evidence="1 2" key="1">
    <citation type="submission" date="2017-01" db="EMBL/GenBank/DDBJ databases">
        <authorList>
            <person name="Mah S.A."/>
            <person name="Swanson W.J."/>
            <person name="Moy G.W."/>
            <person name="Vacquier V.D."/>
        </authorList>
    </citation>
    <scope>NUCLEOTIDE SEQUENCE [LARGE SCALE GENOMIC DNA]</scope>
    <source>
        <strain evidence="1 2">GSMNP</strain>
    </source>
</reference>
<proteinExistence type="predicted"/>
<dbReference type="Proteomes" id="UP000187283">
    <property type="component" value="Unassembled WGS sequence"/>
</dbReference>
<evidence type="ECO:0000313" key="2">
    <source>
        <dbReference type="Proteomes" id="UP000187283"/>
    </source>
</evidence>
<keyword evidence="2" id="KW-1185">Reference proteome</keyword>
<comment type="caution">
    <text evidence="1">The sequence shown here is derived from an EMBL/GenBank/DDBJ whole genome shotgun (WGS) entry which is preliminary data.</text>
</comment>
<dbReference type="EMBL" id="LSSN01000236">
    <property type="protein sequence ID" value="OMJ25052.1"/>
    <property type="molecule type" value="Genomic_DNA"/>
</dbReference>
<organism evidence="1 2">
    <name type="scientific">Smittium culicis</name>
    <dbReference type="NCBI Taxonomy" id="133412"/>
    <lineage>
        <taxon>Eukaryota</taxon>
        <taxon>Fungi</taxon>
        <taxon>Fungi incertae sedis</taxon>
        <taxon>Zoopagomycota</taxon>
        <taxon>Kickxellomycotina</taxon>
        <taxon>Harpellomycetes</taxon>
        <taxon>Harpellales</taxon>
        <taxon>Legeriomycetaceae</taxon>
        <taxon>Smittium</taxon>
    </lineage>
</organism>
<dbReference type="STRING" id="133412.A0A1R1YDR4"/>
<name>A0A1R1YDR4_9FUNG</name>
<dbReference type="AlphaFoldDB" id="A0A1R1YDR4"/>
<protein>
    <submittedName>
        <fullName evidence="1">Uncharacterized protein</fullName>
    </submittedName>
</protein>
<dbReference type="OrthoDB" id="2289680at2759"/>
<gene>
    <name evidence="1" type="ORF">AYI70_g1166</name>
</gene>
<evidence type="ECO:0000313" key="1">
    <source>
        <dbReference type="EMBL" id="OMJ25052.1"/>
    </source>
</evidence>